<comment type="caution">
    <text evidence="1">The sequence shown here is derived from an EMBL/GenBank/DDBJ whole genome shotgun (WGS) entry which is preliminary data.</text>
</comment>
<gene>
    <name evidence="1" type="ORF">Anas_07196</name>
</gene>
<dbReference type="EMBL" id="SEYY01007577">
    <property type="protein sequence ID" value="KAB7502420.1"/>
    <property type="molecule type" value="Genomic_DNA"/>
</dbReference>
<name>A0A5N5TBX6_9CRUS</name>
<keyword evidence="2" id="KW-1185">Reference proteome</keyword>
<accession>A0A5N5TBX6</accession>
<sequence length="81" mass="9121">MKVKNMFSLEMFNDIIVCNVLTSAGEYLPRYAASPSRSVPTTPKFTDESVADPKHLTKRQFAKRNTIIKSEGCPPVSRIFI</sequence>
<evidence type="ECO:0000313" key="2">
    <source>
        <dbReference type="Proteomes" id="UP000326759"/>
    </source>
</evidence>
<reference evidence="1 2" key="1">
    <citation type="journal article" date="2019" name="PLoS Biol.">
        <title>Sex chromosomes control vertical transmission of feminizing Wolbachia symbionts in an isopod.</title>
        <authorList>
            <person name="Becking T."/>
            <person name="Chebbi M.A."/>
            <person name="Giraud I."/>
            <person name="Moumen B."/>
            <person name="Laverre T."/>
            <person name="Caubet Y."/>
            <person name="Peccoud J."/>
            <person name="Gilbert C."/>
            <person name="Cordaux R."/>
        </authorList>
    </citation>
    <scope>NUCLEOTIDE SEQUENCE [LARGE SCALE GENOMIC DNA]</scope>
    <source>
        <strain evidence="1">ANa2</strain>
        <tissue evidence="1">Whole body excluding digestive tract and cuticle</tissue>
    </source>
</reference>
<dbReference type="AlphaFoldDB" id="A0A5N5TBX6"/>
<protein>
    <submittedName>
        <fullName evidence="1">Uncharacterized protein</fullName>
    </submittedName>
</protein>
<proteinExistence type="predicted"/>
<dbReference type="Proteomes" id="UP000326759">
    <property type="component" value="Unassembled WGS sequence"/>
</dbReference>
<evidence type="ECO:0000313" key="1">
    <source>
        <dbReference type="EMBL" id="KAB7502420.1"/>
    </source>
</evidence>
<organism evidence="1 2">
    <name type="scientific">Armadillidium nasatum</name>
    <dbReference type="NCBI Taxonomy" id="96803"/>
    <lineage>
        <taxon>Eukaryota</taxon>
        <taxon>Metazoa</taxon>
        <taxon>Ecdysozoa</taxon>
        <taxon>Arthropoda</taxon>
        <taxon>Crustacea</taxon>
        <taxon>Multicrustacea</taxon>
        <taxon>Malacostraca</taxon>
        <taxon>Eumalacostraca</taxon>
        <taxon>Peracarida</taxon>
        <taxon>Isopoda</taxon>
        <taxon>Oniscidea</taxon>
        <taxon>Crinocheta</taxon>
        <taxon>Armadillidiidae</taxon>
        <taxon>Armadillidium</taxon>
    </lineage>
</organism>